<evidence type="ECO:0000313" key="3">
    <source>
        <dbReference type="EMBL" id="TGB18430.1"/>
    </source>
</evidence>
<name>A0A4Z0HD87_9ACTN</name>
<dbReference type="PANTHER" id="PTHR43383">
    <property type="entry name" value="NODULIN 6"/>
    <property type="match status" value="1"/>
</dbReference>
<accession>A0A4Z0HD87</accession>
<gene>
    <name evidence="3" type="ORF">E4099_02010</name>
</gene>
<evidence type="ECO:0000313" key="4">
    <source>
        <dbReference type="Proteomes" id="UP000297948"/>
    </source>
</evidence>
<dbReference type="OrthoDB" id="8244441at2"/>
<dbReference type="InterPro" id="IPR032466">
    <property type="entry name" value="Metal_Hydrolase"/>
</dbReference>
<dbReference type="InterPro" id="IPR006680">
    <property type="entry name" value="Amidohydro-rel"/>
</dbReference>
<keyword evidence="4" id="KW-1185">Reference proteome</keyword>
<sequence>MAEPLPLPALVDQHCHGVLRDDLSDERFESLLTESDAPAAPGTGFFDTQLGFAVRRWCPPLLGLYPHCSPGRYLARRRELGAGEVNRRLLRAAGIGVFLVDTGLPGELTTPWELATAAGGTGHEIVRLERLAEDVAGRLSDPGSFGTAVRRAVDEAARTAVGFKSIAAYRCGLDLDPTPPTEAEVRAAAVRWSDSQNSQNSRDGQDSRDTVRRLTDPVLVRHLLWCAARTGLPLQLHTGFGDPDLTLHRSDPLLLTDFVRAVRPTGCTLVLLHCYPYHRGAAYLAHAFPHVYADVGLSLGYTGVRAQAVLAEFLELAPFGKLLFSTDAHGLAELYLVGVRLFRRALGALLSRWVAQGDWSRRDAERVAVLIAADNARRVYGLGPGSAAIG</sequence>
<dbReference type="Gene3D" id="3.20.20.140">
    <property type="entry name" value="Metal-dependent hydrolases"/>
    <property type="match status" value="1"/>
</dbReference>
<reference evidence="3 4" key="1">
    <citation type="submission" date="2019-03" db="EMBL/GenBank/DDBJ databases">
        <authorList>
            <person name="Gonzalez-Pimentel J.L."/>
        </authorList>
    </citation>
    <scope>NUCLEOTIDE SEQUENCE [LARGE SCALE GENOMIC DNA]</scope>
    <source>
        <strain evidence="3 4">JCM 31289</strain>
    </source>
</reference>
<keyword evidence="3" id="KW-0378">Hydrolase</keyword>
<dbReference type="SUPFAM" id="SSF51556">
    <property type="entry name" value="Metallo-dependent hydrolases"/>
    <property type="match status" value="1"/>
</dbReference>
<feature type="compositionally biased region" description="Polar residues" evidence="1">
    <location>
        <begin position="193"/>
        <end position="202"/>
    </location>
</feature>
<protein>
    <submittedName>
        <fullName evidence="3">Amidohydrolase</fullName>
    </submittedName>
</protein>
<evidence type="ECO:0000259" key="2">
    <source>
        <dbReference type="Pfam" id="PF04909"/>
    </source>
</evidence>
<dbReference type="Pfam" id="PF04909">
    <property type="entry name" value="Amidohydro_2"/>
    <property type="match status" value="1"/>
</dbReference>
<evidence type="ECO:0000256" key="1">
    <source>
        <dbReference type="SAM" id="MobiDB-lite"/>
    </source>
</evidence>
<proteinExistence type="predicted"/>
<comment type="caution">
    <text evidence="3">The sequence shown here is derived from an EMBL/GenBank/DDBJ whole genome shotgun (WGS) entry which is preliminary data.</text>
</comment>
<dbReference type="RefSeq" id="WP_135337136.1">
    <property type="nucleotide sequence ID" value="NZ_JBHLTX010000060.1"/>
</dbReference>
<dbReference type="AlphaFoldDB" id="A0A4Z0HD87"/>
<dbReference type="EMBL" id="SRID01000008">
    <property type="protein sequence ID" value="TGB18430.1"/>
    <property type="molecule type" value="Genomic_DNA"/>
</dbReference>
<dbReference type="GO" id="GO:0016787">
    <property type="term" value="F:hydrolase activity"/>
    <property type="evidence" value="ECO:0007669"/>
    <property type="project" value="UniProtKB-KW"/>
</dbReference>
<dbReference type="Proteomes" id="UP000297948">
    <property type="component" value="Unassembled WGS sequence"/>
</dbReference>
<feature type="domain" description="Amidohydrolase-related" evidence="2">
    <location>
        <begin position="207"/>
        <end position="382"/>
    </location>
</feature>
<feature type="region of interest" description="Disordered" evidence="1">
    <location>
        <begin position="190"/>
        <end position="210"/>
    </location>
</feature>
<dbReference type="PANTHER" id="PTHR43383:SF2">
    <property type="entry name" value="AMIDOHYDROLASE 2 FAMILY PROTEIN"/>
    <property type="match status" value="1"/>
</dbReference>
<organism evidence="3 4">
    <name type="scientific">Streptomyces palmae</name>
    <dbReference type="NCBI Taxonomy" id="1701085"/>
    <lineage>
        <taxon>Bacteria</taxon>
        <taxon>Bacillati</taxon>
        <taxon>Actinomycetota</taxon>
        <taxon>Actinomycetes</taxon>
        <taxon>Kitasatosporales</taxon>
        <taxon>Streptomycetaceae</taxon>
        <taxon>Streptomyces</taxon>
    </lineage>
</organism>